<gene>
    <name evidence="2" type="ORF">EXIGLDRAFT_253519</name>
</gene>
<reference evidence="2 3" key="1">
    <citation type="journal article" date="2016" name="Mol. Biol. Evol.">
        <title>Comparative Genomics of Early-Diverging Mushroom-Forming Fungi Provides Insights into the Origins of Lignocellulose Decay Capabilities.</title>
        <authorList>
            <person name="Nagy L.G."/>
            <person name="Riley R."/>
            <person name="Tritt A."/>
            <person name="Adam C."/>
            <person name="Daum C."/>
            <person name="Floudas D."/>
            <person name="Sun H."/>
            <person name="Yadav J.S."/>
            <person name="Pangilinan J."/>
            <person name="Larsson K.H."/>
            <person name="Matsuura K."/>
            <person name="Barry K."/>
            <person name="Labutti K."/>
            <person name="Kuo R."/>
            <person name="Ohm R.A."/>
            <person name="Bhattacharya S.S."/>
            <person name="Shirouzu T."/>
            <person name="Yoshinaga Y."/>
            <person name="Martin F.M."/>
            <person name="Grigoriev I.V."/>
            <person name="Hibbett D.S."/>
        </authorList>
    </citation>
    <scope>NUCLEOTIDE SEQUENCE [LARGE SCALE GENOMIC DNA]</scope>
    <source>
        <strain evidence="2 3">HHB12029</strain>
    </source>
</reference>
<dbReference type="AlphaFoldDB" id="A0A165DXT7"/>
<protein>
    <submittedName>
        <fullName evidence="2">Uncharacterized protein</fullName>
    </submittedName>
</protein>
<feature type="region of interest" description="Disordered" evidence="1">
    <location>
        <begin position="1"/>
        <end position="25"/>
    </location>
</feature>
<evidence type="ECO:0000313" key="3">
    <source>
        <dbReference type="Proteomes" id="UP000077266"/>
    </source>
</evidence>
<name>A0A165DXT7_EXIGL</name>
<accession>A0A165DXT7</accession>
<dbReference type="EMBL" id="KV426182">
    <property type="protein sequence ID" value="KZV85614.1"/>
    <property type="molecule type" value="Genomic_DNA"/>
</dbReference>
<dbReference type="Proteomes" id="UP000077266">
    <property type="component" value="Unassembled WGS sequence"/>
</dbReference>
<keyword evidence="3" id="KW-1185">Reference proteome</keyword>
<feature type="region of interest" description="Disordered" evidence="1">
    <location>
        <begin position="143"/>
        <end position="165"/>
    </location>
</feature>
<proteinExistence type="predicted"/>
<dbReference type="InParanoid" id="A0A165DXT7"/>
<evidence type="ECO:0000313" key="2">
    <source>
        <dbReference type="EMBL" id="KZV85614.1"/>
    </source>
</evidence>
<feature type="compositionally biased region" description="Gly residues" evidence="1">
    <location>
        <begin position="149"/>
        <end position="160"/>
    </location>
</feature>
<evidence type="ECO:0000256" key="1">
    <source>
        <dbReference type="SAM" id="MobiDB-lite"/>
    </source>
</evidence>
<sequence length="180" mass="19092">MATVTPHARQGQFLRGARAQPAPEHSAWTQAIVQDEVRGRCGFVYGIGAGAPERVAPSPSPGRVVPSRLARRVVETAGTRARRDSPGEGRAELTRSVSSYLGRRARSQSLVCKIGAGAQTYDGDAKEAARAGARYPLTGRAVGRDSEGGWRGGGRGGRGESAGIRHSALTTLFLRQMQDR</sequence>
<organism evidence="2 3">
    <name type="scientific">Exidia glandulosa HHB12029</name>
    <dbReference type="NCBI Taxonomy" id="1314781"/>
    <lineage>
        <taxon>Eukaryota</taxon>
        <taxon>Fungi</taxon>
        <taxon>Dikarya</taxon>
        <taxon>Basidiomycota</taxon>
        <taxon>Agaricomycotina</taxon>
        <taxon>Agaricomycetes</taxon>
        <taxon>Auriculariales</taxon>
        <taxon>Exidiaceae</taxon>
        <taxon>Exidia</taxon>
    </lineage>
</organism>